<evidence type="ECO:0000256" key="4">
    <source>
        <dbReference type="SAM" id="MobiDB-lite"/>
    </source>
</evidence>
<keyword evidence="3 5" id="KW-0472">Membrane</keyword>
<keyword evidence="1 5" id="KW-0812">Transmembrane</keyword>
<feature type="region of interest" description="Disordered" evidence="4">
    <location>
        <begin position="151"/>
        <end position="172"/>
    </location>
</feature>
<evidence type="ECO:0000256" key="3">
    <source>
        <dbReference type="ARBA" id="ARBA00023136"/>
    </source>
</evidence>
<proteinExistence type="predicted"/>
<dbReference type="OrthoDB" id="5393181at2759"/>
<feature type="compositionally biased region" description="Low complexity" evidence="4">
    <location>
        <begin position="87"/>
        <end position="109"/>
    </location>
</feature>
<reference evidence="6 7" key="1">
    <citation type="submission" date="2019-06" db="EMBL/GenBank/DDBJ databases">
        <title>A chromosomal-level reference genome of Carpinus fangiana (Coryloideae, Betulaceae).</title>
        <authorList>
            <person name="Yang X."/>
            <person name="Wang Z."/>
            <person name="Zhang L."/>
            <person name="Hao G."/>
            <person name="Liu J."/>
            <person name="Yang Y."/>
        </authorList>
    </citation>
    <scope>NUCLEOTIDE SEQUENCE [LARGE SCALE GENOMIC DNA]</scope>
    <source>
        <strain evidence="6">Cfa_2016G</strain>
        <tissue evidence="6">Leaf</tissue>
    </source>
</reference>
<evidence type="ECO:0000313" key="7">
    <source>
        <dbReference type="Proteomes" id="UP000327013"/>
    </source>
</evidence>
<dbReference type="PANTHER" id="PTHR28263">
    <property type="entry name" value="GOLGI TO ER TRAFFIC PROTEIN 2"/>
    <property type="match status" value="1"/>
</dbReference>
<evidence type="ECO:0000313" key="6">
    <source>
        <dbReference type="EMBL" id="KAB8346248.1"/>
    </source>
</evidence>
<dbReference type="AlphaFoldDB" id="A0A5N6KVE0"/>
<evidence type="ECO:0000256" key="1">
    <source>
        <dbReference type="ARBA" id="ARBA00022692"/>
    </source>
</evidence>
<accession>A0A5N6KVE0</accession>
<sequence>MAAPSRTLLAGNDAPPLLVNSPHAFTTARSTAGHLPFFQTMSDAAAEPSGESAAQKQARLRRERRNAKLQAGGSDRLNKITSLSGRPAAAEAFATPSPSASPQPTSNATGFNPLQHNDADPEEVDITTMFQRPGLHDPTGADQQALLQQLLRGGPSGAGPPNHRLDGATPDEQAAMNDPMMQMMQQMMGGGPGMGGPPGADGLPPGLASMFGQGFGAQQQQQQQQAPRPDYAWRIAHALFAVILAVYVATWTTTPNQPQSVFTRPFWIFTTAELILQSTRYFVDGGKLPPGGLLSTVAGFLPQPYAGYIQTASRYSLIYSTIVSDAMVVIFVLGARAWWTGWDTAIIHNLQ</sequence>
<dbReference type="Pfam" id="PF08690">
    <property type="entry name" value="GET2"/>
    <property type="match status" value="1"/>
</dbReference>
<organism evidence="6 7">
    <name type="scientific">Carpinus fangiana</name>
    <dbReference type="NCBI Taxonomy" id="176857"/>
    <lineage>
        <taxon>Eukaryota</taxon>
        <taxon>Viridiplantae</taxon>
        <taxon>Streptophyta</taxon>
        <taxon>Embryophyta</taxon>
        <taxon>Tracheophyta</taxon>
        <taxon>Spermatophyta</taxon>
        <taxon>Magnoliopsida</taxon>
        <taxon>eudicotyledons</taxon>
        <taxon>Gunneridae</taxon>
        <taxon>Pentapetalae</taxon>
        <taxon>rosids</taxon>
        <taxon>fabids</taxon>
        <taxon>Fagales</taxon>
        <taxon>Betulaceae</taxon>
        <taxon>Carpinus</taxon>
    </lineage>
</organism>
<dbReference type="GO" id="GO:0006890">
    <property type="term" value="P:retrograde vesicle-mediated transport, Golgi to endoplasmic reticulum"/>
    <property type="evidence" value="ECO:0007669"/>
    <property type="project" value="TreeGrafter"/>
</dbReference>
<dbReference type="EMBL" id="VIBQ01000013">
    <property type="protein sequence ID" value="KAB8346248.1"/>
    <property type="molecule type" value="Genomic_DNA"/>
</dbReference>
<keyword evidence="2 5" id="KW-1133">Transmembrane helix</keyword>
<comment type="caution">
    <text evidence="6">The sequence shown here is derived from an EMBL/GenBank/DDBJ whole genome shotgun (WGS) entry which is preliminary data.</text>
</comment>
<keyword evidence="7" id="KW-1185">Reference proteome</keyword>
<feature type="compositionally biased region" description="Basic residues" evidence="4">
    <location>
        <begin position="58"/>
        <end position="67"/>
    </location>
</feature>
<dbReference type="InterPro" id="IPR028143">
    <property type="entry name" value="Get2/sif1"/>
</dbReference>
<feature type="region of interest" description="Disordered" evidence="4">
    <location>
        <begin position="39"/>
        <end position="119"/>
    </location>
</feature>
<dbReference type="Proteomes" id="UP000327013">
    <property type="component" value="Unassembled WGS sequence"/>
</dbReference>
<feature type="region of interest" description="Disordered" evidence="4">
    <location>
        <begin position="1"/>
        <end position="21"/>
    </location>
</feature>
<gene>
    <name evidence="6" type="ORF">FH972_023293</name>
</gene>
<protein>
    <submittedName>
        <fullName evidence="6">Uncharacterized protein</fullName>
    </submittedName>
</protein>
<evidence type="ECO:0000256" key="2">
    <source>
        <dbReference type="ARBA" id="ARBA00022989"/>
    </source>
</evidence>
<feature type="transmembrane region" description="Helical" evidence="5">
    <location>
        <begin position="317"/>
        <end position="339"/>
    </location>
</feature>
<evidence type="ECO:0000256" key="5">
    <source>
        <dbReference type="SAM" id="Phobius"/>
    </source>
</evidence>
<feature type="transmembrane region" description="Helical" evidence="5">
    <location>
        <begin position="231"/>
        <end position="250"/>
    </location>
</feature>
<dbReference type="PANTHER" id="PTHR28263:SF1">
    <property type="entry name" value="GOLGI TO ER TRAFFIC PROTEIN 2"/>
    <property type="match status" value="1"/>
</dbReference>
<name>A0A5N6KVE0_9ROSI</name>